<dbReference type="AlphaFoldDB" id="A0A0V1KYK8"/>
<gene>
    <name evidence="2" type="ORF">T02_4192</name>
</gene>
<comment type="caution">
    <text evidence="2">The sequence shown here is derived from an EMBL/GenBank/DDBJ whole genome shotgun (WGS) entry which is preliminary data.</text>
</comment>
<feature type="region of interest" description="Disordered" evidence="1">
    <location>
        <begin position="1"/>
        <end position="20"/>
    </location>
</feature>
<feature type="compositionally biased region" description="Basic and acidic residues" evidence="1">
    <location>
        <begin position="1"/>
        <end position="12"/>
    </location>
</feature>
<feature type="region of interest" description="Disordered" evidence="1">
    <location>
        <begin position="38"/>
        <end position="99"/>
    </location>
</feature>
<organism evidence="2 3">
    <name type="scientific">Trichinella nativa</name>
    <dbReference type="NCBI Taxonomy" id="6335"/>
    <lineage>
        <taxon>Eukaryota</taxon>
        <taxon>Metazoa</taxon>
        <taxon>Ecdysozoa</taxon>
        <taxon>Nematoda</taxon>
        <taxon>Enoplea</taxon>
        <taxon>Dorylaimia</taxon>
        <taxon>Trichinellida</taxon>
        <taxon>Trichinellidae</taxon>
        <taxon>Trichinella</taxon>
    </lineage>
</organism>
<evidence type="ECO:0000313" key="2">
    <source>
        <dbReference type="EMBL" id="KRZ52069.1"/>
    </source>
</evidence>
<keyword evidence="3" id="KW-1185">Reference proteome</keyword>
<feature type="compositionally biased region" description="Low complexity" evidence="1">
    <location>
        <begin position="152"/>
        <end position="162"/>
    </location>
</feature>
<protein>
    <submittedName>
        <fullName evidence="2">Uncharacterized protein</fullName>
    </submittedName>
</protein>
<feature type="compositionally biased region" description="Basic and acidic residues" evidence="1">
    <location>
        <begin position="38"/>
        <end position="57"/>
    </location>
</feature>
<dbReference type="EMBL" id="JYDW01000204">
    <property type="protein sequence ID" value="KRZ52069.1"/>
    <property type="molecule type" value="Genomic_DNA"/>
</dbReference>
<evidence type="ECO:0000313" key="3">
    <source>
        <dbReference type="Proteomes" id="UP000054721"/>
    </source>
</evidence>
<evidence type="ECO:0000256" key="1">
    <source>
        <dbReference type="SAM" id="MobiDB-lite"/>
    </source>
</evidence>
<sequence length="162" mass="18379">MSDKYFRGEGARRLSSPVTFGHVQPGQRFLAFHREAERRTGEAAHPMEPESYTERASWRGRSGGGDKQTLDRLPFRMKKTPSSSLDVNHPLAQKRQRRHLNVQVEVKNIGSPPQYRTLSLPAKSSKEARIDRRNVARRFGSAENSEEHHNLSESVSSLARAC</sequence>
<reference evidence="2 3" key="1">
    <citation type="submission" date="2015-05" db="EMBL/GenBank/DDBJ databases">
        <title>Evolution of Trichinella species and genotypes.</title>
        <authorList>
            <person name="Korhonen P.K."/>
            <person name="Edoardo P."/>
            <person name="Giuseppe L.R."/>
            <person name="Gasser R.B."/>
        </authorList>
    </citation>
    <scope>NUCLEOTIDE SEQUENCE [LARGE SCALE GENOMIC DNA]</scope>
    <source>
        <strain evidence="2">ISS10</strain>
    </source>
</reference>
<dbReference type="OrthoDB" id="10017443at2759"/>
<proteinExistence type="predicted"/>
<feature type="region of interest" description="Disordered" evidence="1">
    <location>
        <begin position="139"/>
        <end position="162"/>
    </location>
</feature>
<dbReference type="Proteomes" id="UP000054721">
    <property type="component" value="Unassembled WGS sequence"/>
</dbReference>
<name>A0A0V1KYK8_9BILA</name>
<accession>A0A0V1KYK8</accession>